<dbReference type="RefSeq" id="WP_208173342.1">
    <property type="nucleotide sequence ID" value="NZ_JAGETZ010000001.1"/>
</dbReference>
<reference evidence="3 4" key="1">
    <citation type="submission" date="2021-03" db="EMBL/GenBank/DDBJ databases">
        <authorList>
            <person name="Kim M.K."/>
        </authorList>
    </citation>
    <scope>NUCLEOTIDE SEQUENCE [LARGE SCALE GENOMIC DNA]</scope>
    <source>
        <strain evidence="3 4">BT442</strain>
    </source>
</reference>
<dbReference type="EMBL" id="JAGETZ010000001">
    <property type="protein sequence ID" value="MBO2007812.1"/>
    <property type="molecule type" value="Genomic_DNA"/>
</dbReference>
<evidence type="ECO:0000313" key="4">
    <source>
        <dbReference type="Proteomes" id="UP000664369"/>
    </source>
</evidence>
<keyword evidence="4" id="KW-1185">Reference proteome</keyword>
<feature type="chain" id="PRO_5045212044" description="PepSY domain-containing protein" evidence="2">
    <location>
        <begin position="28"/>
        <end position="116"/>
    </location>
</feature>
<evidence type="ECO:0000256" key="1">
    <source>
        <dbReference type="SAM" id="MobiDB-lite"/>
    </source>
</evidence>
<accession>A0ABS3Q979</accession>
<organism evidence="3 4">
    <name type="scientific">Hymenobacter negativus</name>
    <dbReference type="NCBI Taxonomy" id="2795026"/>
    <lineage>
        <taxon>Bacteria</taxon>
        <taxon>Pseudomonadati</taxon>
        <taxon>Bacteroidota</taxon>
        <taxon>Cytophagia</taxon>
        <taxon>Cytophagales</taxon>
        <taxon>Hymenobacteraceae</taxon>
        <taxon>Hymenobacter</taxon>
    </lineage>
</organism>
<dbReference type="PROSITE" id="PS51257">
    <property type="entry name" value="PROKAR_LIPOPROTEIN"/>
    <property type="match status" value="1"/>
</dbReference>
<proteinExistence type="predicted"/>
<feature type="region of interest" description="Disordered" evidence="1">
    <location>
        <begin position="19"/>
        <end position="46"/>
    </location>
</feature>
<gene>
    <name evidence="3" type="ORF">J4E00_02035</name>
</gene>
<dbReference type="Proteomes" id="UP000664369">
    <property type="component" value="Unassembled WGS sequence"/>
</dbReference>
<sequence>MFKPLAFLLLGAACTLTSCQQTPPSTATPTTPEAPVATPPAAPTQLSEADARAAVGKYIQTQPNAALFVVDSARVNDNEATWQVLVPRTDWAKRMPNAARFEVDKTTGAVSTGTVK</sequence>
<keyword evidence="2" id="KW-0732">Signal</keyword>
<evidence type="ECO:0000313" key="3">
    <source>
        <dbReference type="EMBL" id="MBO2007812.1"/>
    </source>
</evidence>
<evidence type="ECO:0008006" key="5">
    <source>
        <dbReference type="Google" id="ProtNLM"/>
    </source>
</evidence>
<name>A0ABS3Q979_9BACT</name>
<feature type="signal peptide" evidence="2">
    <location>
        <begin position="1"/>
        <end position="27"/>
    </location>
</feature>
<protein>
    <recommendedName>
        <fullName evidence="5">PepSY domain-containing protein</fullName>
    </recommendedName>
</protein>
<comment type="caution">
    <text evidence="3">The sequence shown here is derived from an EMBL/GenBank/DDBJ whole genome shotgun (WGS) entry which is preliminary data.</text>
</comment>
<evidence type="ECO:0000256" key="2">
    <source>
        <dbReference type="SAM" id="SignalP"/>
    </source>
</evidence>
<feature type="compositionally biased region" description="Low complexity" evidence="1">
    <location>
        <begin position="22"/>
        <end position="36"/>
    </location>
</feature>